<feature type="transmembrane region" description="Helical" evidence="8">
    <location>
        <begin position="107"/>
        <end position="127"/>
    </location>
</feature>
<organism evidence="10 11">
    <name type="scientific">Orbilia oligospora</name>
    <name type="common">Nematode-trapping fungus</name>
    <name type="synonym">Arthrobotrys oligospora</name>
    <dbReference type="NCBI Taxonomy" id="2813651"/>
    <lineage>
        <taxon>Eukaryota</taxon>
        <taxon>Fungi</taxon>
        <taxon>Dikarya</taxon>
        <taxon>Ascomycota</taxon>
        <taxon>Pezizomycotina</taxon>
        <taxon>Orbiliomycetes</taxon>
        <taxon>Orbiliales</taxon>
        <taxon>Orbiliaceae</taxon>
        <taxon>Orbilia</taxon>
    </lineage>
</organism>
<protein>
    <recommendedName>
        <fullName evidence="9">Rhodopsin domain-containing protein</fullName>
    </recommendedName>
</protein>
<feature type="compositionally biased region" description="Polar residues" evidence="7">
    <location>
        <begin position="1025"/>
        <end position="1036"/>
    </location>
</feature>
<feature type="transmembrane region" description="Helical" evidence="8">
    <location>
        <begin position="151"/>
        <end position="175"/>
    </location>
</feature>
<comment type="similarity">
    <text evidence="5">Belongs to the SAT4 family.</text>
</comment>
<evidence type="ECO:0000256" key="4">
    <source>
        <dbReference type="ARBA" id="ARBA00023136"/>
    </source>
</evidence>
<evidence type="ECO:0000256" key="1">
    <source>
        <dbReference type="ARBA" id="ARBA00004141"/>
    </source>
</evidence>
<evidence type="ECO:0000256" key="6">
    <source>
        <dbReference type="SAM" id="Coils"/>
    </source>
</evidence>
<reference evidence="10 11" key="1">
    <citation type="submission" date="2019-06" db="EMBL/GenBank/DDBJ databases">
        <authorList>
            <person name="Palmer J.M."/>
        </authorList>
    </citation>
    <scope>NUCLEOTIDE SEQUENCE [LARGE SCALE GENOMIC DNA]</scope>
    <source>
        <strain evidence="10 11">TWF703</strain>
    </source>
</reference>
<dbReference type="Proteomes" id="UP000480548">
    <property type="component" value="Unassembled WGS sequence"/>
</dbReference>
<name>A0A7C8JKH3_ORBOL</name>
<feature type="transmembrane region" description="Helical" evidence="8">
    <location>
        <begin position="74"/>
        <end position="95"/>
    </location>
</feature>
<feature type="domain" description="Rhodopsin" evidence="9">
    <location>
        <begin position="49"/>
        <end position="248"/>
    </location>
</feature>
<feature type="region of interest" description="Disordered" evidence="7">
    <location>
        <begin position="1009"/>
        <end position="1036"/>
    </location>
</feature>
<evidence type="ECO:0000256" key="5">
    <source>
        <dbReference type="ARBA" id="ARBA00038359"/>
    </source>
</evidence>
<evidence type="ECO:0000313" key="10">
    <source>
        <dbReference type="EMBL" id="KAF3128697.1"/>
    </source>
</evidence>
<evidence type="ECO:0000313" key="11">
    <source>
        <dbReference type="Proteomes" id="UP000480548"/>
    </source>
</evidence>
<evidence type="ECO:0000259" key="9">
    <source>
        <dbReference type="Pfam" id="PF20684"/>
    </source>
</evidence>
<dbReference type="PANTHER" id="PTHR33048">
    <property type="entry name" value="PTH11-LIKE INTEGRAL MEMBRANE PROTEIN (AFU_ORTHOLOGUE AFUA_5G11245)"/>
    <property type="match status" value="1"/>
</dbReference>
<dbReference type="Pfam" id="PF20684">
    <property type="entry name" value="Fung_rhodopsin"/>
    <property type="match status" value="1"/>
</dbReference>
<evidence type="ECO:0000256" key="2">
    <source>
        <dbReference type="ARBA" id="ARBA00022692"/>
    </source>
</evidence>
<comment type="caution">
    <text evidence="10">The sequence shown here is derived from an EMBL/GenBank/DDBJ whole genome shotgun (WGS) entry which is preliminary data.</text>
</comment>
<dbReference type="InterPro" id="IPR049326">
    <property type="entry name" value="Rhodopsin_dom_fungi"/>
</dbReference>
<keyword evidence="2 8" id="KW-0812">Transmembrane</keyword>
<proteinExistence type="inferred from homology"/>
<accession>A0A7C8JKH3</accession>
<keyword evidence="4 8" id="KW-0472">Membrane</keyword>
<evidence type="ECO:0000256" key="8">
    <source>
        <dbReference type="SAM" id="Phobius"/>
    </source>
</evidence>
<feature type="coiled-coil region" evidence="6">
    <location>
        <begin position="1090"/>
        <end position="1117"/>
    </location>
</feature>
<comment type="subcellular location">
    <subcellularLocation>
        <location evidence="1">Membrane</location>
        <topology evidence="1">Multi-pass membrane protein</topology>
    </subcellularLocation>
</comment>
<keyword evidence="6" id="KW-0175">Coiled coil</keyword>
<feature type="region of interest" description="Disordered" evidence="7">
    <location>
        <begin position="262"/>
        <end position="281"/>
    </location>
</feature>
<dbReference type="GO" id="GO:0016020">
    <property type="term" value="C:membrane"/>
    <property type="evidence" value="ECO:0007669"/>
    <property type="project" value="UniProtKB-SubCell"/>
</dbReference>
<dbReference type="AlphaFoldDB" id="A0A7C8JKH3"/>
<dbReference type="InterPro" id="IPR052337">
    <property type="entry name" value="SAT4-like"/>
</dbReference>
<dbReference type="PANTHER" id="PTHR33048:SF47">
    <property type="entry name" value="INTEGRAL MEMBRANE PROTEIN-RELATED"/>
    <property type="match status" value="1"/>
</dbReference>
<evidence type="ECO:0000256" key="7">
    <source>
        <dbReference type="SAM" id="MobiDB-lite"/>
    </source>
</evidence>
<sequence>MYTPASIDEYVLLGKIIERLNGAAVFKSIPKTAMSEGSGRLDDHSSDAVKNAHMGMHVYDISPYAMVEGTKLTYAHMILYVYSIMFTKLSIILFIRRLSFDKMWHICNGFFAFHVLFGIASSLALAFQCKPIAAAYDLLTKLEHQCNALTMYYAITSIGVASDIALLFLPAPIVFKLQLPLWKKIAVLFLFSLGGLACIFAILRMIHLFDGVRGIDLTWDIVPVALYGQLEVTLAIIATSLPALKVLWKGWLPRLSNSINSRMKRSNHSEHSGGSGEAHNRYGSLAKTGTIEISVTDRRPSGIHEDIEMGGGIAWRTVEFGNGIPPEPASMVVNKTNSRDGNGRDRTPLSTADGALLDVDERMFPIPPTRSRQNSRATSEISAESDVSLGNWINIRNNSFAAVGTPLSPMPQLPQATYDRPRKDSEVVVRCFAASVRKQQKVIHGASATAHKKLQLRPEDRDYINQYYDHSKPKRLRTQEDFLNALRKHGYVPAIDRVDEMLDMNRSPFQSKDEFDKITLGLLLTSSKSANGEIRNPYKIPDLSTGQNPVRTRQGKLAGPLAPRFYFLFPDDTNWHTINQLFPLQEPPRPWHPIVMAGMKQDYTREEVARRIEWSQIQNAKKLRNGYGWAAPDPASYKHMDELPPPPPPVIRECNVCKKPRYLMRFWNFFVQRWQHVGAPHRPIDCEGHRKGGGGRLMYAPKGTRIGGQNPAKIEDKEWIEEETAVRLLFRSGFVALPSVSPVIGEDFARAAMNGGDHWPWIRNHDVKRWALRGGRKNGLIDLSKVNRMSKVEDARKEQQQQFLEEHAHFLDKIREVLKEHPITPENLAKIPPGQFYPEDHQAVDMWYDFEMQKTNAIRAETRSANDKKADNRRLLRQKLRQISLVLEEMKKTKAEILLIESGQGESWADPTWSKLNTRERGEIISSQENLEHIIVAPTDHQKNPQIFAPWGRSAQDEILDGTTRLNKSFTPTGWLSKAAQPITDNIDRVDKAIDHHTLTDSLDKALFQAPEGPAPTEGTPPHPQSTGVSNFSLHSYSSPPRPVSFSIYEDETETKSASFRTTPQELDNLYRNRFRKELEAKTFKLNPNIEKEEMERRRIKERLEKSEKRAIRREEEAFALKEAMLWSNTRGDPAVDGLQTESECQDKI</sequence>
<dbReference type="EMBL" id="WIQZ01000068">
    <property type="protein sequence ID" value="KAF3128697.1"/>
    <property type="molecule type" value="Genomic_DNA"/>
</dbReference>
<gene>
    <name evidence="10" type="ORF">TWF703_009278</name>
</gene>
<feature type="region of interest" description="Disordered" evidence="7">
    <location>
        <begin position="1130"/>
        <end position="1149"/>
    </location>
</feature>
<keyword evidence="3 8" id="KW-1133">Transmembrane helix</keyword>
<feature type="transmembrane region" description="Helical" evidence="8">
    <location>
        <begin position="187"/>
        <end position="206"/>
    </location>
</feature>
<evidence type="ECO:0000256" key="3">
    <source>
        <dbReference type="ARBA" id="ARBA00022989"/>
    </source>
</evidence>